<evidence type="ECO:0000313" key="2">
    <source>
        <dbReference type="Proteomes" id="UP001062846"/>
    </source>
</evidence>
<dbReference type="EMBL" id="CM046392">
    <property type="protein sequence ID" value="KAI8556211.1"/>
    <property type="molecule type" value="Genomic_DNA"/>
</dbReference>
<evidence type="ECO:0000313" key="1">
    <source>
        <dbReference type="EMBL" id="KAI8556211.1"/>
    </source>
</evidence>
<dbReference type="Proteomes" id="UP001062846">
    <property type="component" value="Chromosome 5"/>
</dbReference>
<keyword evidence="2" id="KW-1185">Reference proteome</keyword>
<reference evidence="1" key="1">
    <citation type="submission" date="2022-02" db="EMBL/GenBank/DDBJ databases">
        <title>Plant Genome Project.</title>
        <authorList>
            <person name="Zhang R.-G."/>
        </authorList>
    </citation>
    <scope>NUCLEOTIDE SEQUENCE</scope>
    <source>
        <strain evidence="1">AT1</strain>
    </source>
</reference>
<name>A0ACC0NSI3_RHOML</name>
<proteinExistence type="predicted"/>
<comment type="caution">
    <text evidence="1">The sequence shown here is derived from an EMBL/GenBank/DDBJ whole genome shotgun (WGS) entry which is preliminary data.</text>
</comment>
<protein>
    <submittedName>
        <fullName evidence="1">Uncharacterized protein</fullName>
    </submittedName>
</protein>
<gene>
    <name evidence="1" type="ORF">RHMOL_Rhmol05G0234700</name>
</gene>
<accession>A0ACC0NSI3</accession>
<sequence length="451" mass="52363">MCDGWSGPRRRHLVNFLVYSNRGTVFHKSINATNVLSRTADYYFGLMDKVVEEIGEQYIVQIITDNEAAMKAASKKLMEKRPHLYWTACTAHCIDLILEDIVEWWIHYGISAPQLQKVAVKVLSQTTSSSNCERNWSTFSLIHTKTRNRLKYQKLNKIVYVYYNMRLKIRHATRRSDEERDDHFNPINLDYIFDEDDPLAKWLQKEEHAILDDVDNSEWVDADDTQNPQNVNLSENISRGGRGLSPSASGSEDDDGPNGGETQDNTVNRTTYHEEDGGIRDSTQQRRHSVSFGDGGSNRIRRSRPINDIYTDHNLIDQFGQLEVGQDHERAHHWQQRPLYPYYPPQVQQFYFNQPEPPFMGIGYPHRSHQHSYSGSSSYGSNHTVREPSTHRYSQQQFDSSDTTNNFEHCNFTNNFYGYLFEAAGQNSHGDDQFNEDYVDPPVPPRHSFWH</sequence>
<organism evidence="1 2">
    <name type="scientific">Rhododendron molle</name>
    <name type="common">Chinese azalea</name>
    <name type="synonym">Azalea mollis</name>
    <dbReference type="NCBI Taxonomy" id="49168"/>
    <lineage>
        <taxon>Eukaryota</taxon>
        <taxon>Viridiplantae</taxon>
        <taxon>Streptophyta</taxon>
        <taxon>Embryophyta</taxon>
        <taxon>Tracheophyta</taxon>
        <taxon>Spermatophyta</taxon>
        <taxon>Magnoliopsida</taxon>
        <taxon>eudicotyledons</taxon>
        <taxon>Gunneridae</taxon>
        <taxon>Pentapetalae</taxon>
        <taxon>asterids</taxon>
        <taxon>Ericales</taxon>
        <taxon>Ericaceae</taxon>
        <taxon>Ericoideae</taxon>
        <taxon>Rhodoreae</taxon>
        <taxon>Rhododendron</taxon>
    </lineage>
</organism>